<dbReference type="AlphaFoldDB" id="E4XAP7"/>
<protein>
    <submittedName>
        <fullName evidence="1">Uncharacterized protein</fullName>
    </submittedName>
</protein>
<gene>
    <name evidence="1" type="ORF">GSOID_T00005296001</name>
</gene>
<reference evidence="1" key="1">
    <citation type="journal article" date="2010" name="Science">
        <title>Plasticity of animal genome architecture unmasked by rapid evolution of a pelagic tunicate.</title>
        <authorList>
            <person name="Denoeud F."/>
            <person name="Henriet S."/>
            <person name="Mungpakdee S."/>
            <person name="Aury J.M."/>
            <person name="Da Silva C."/>
            <person name="Brinkmann H."/>
            <person name="Mikhaleva J."/>
            <person name="Olsen L.C."/>
            <person name="Jubin C."/>
            <person name="Canestro C."/>
            <person name="Bouquet J.M."/>
            <person name="Danks G."/>
            <person name="Poulain J."/>
            <person name="Campsteijn C."/>
            <person name="Adamski M."/>
            <person name="Cross I."/>
            <person name="Yadetie F."/>
            <person name="Muffato M."/>
            <person name="Louis A."/>
            <person name="Butcher S."/>
            <person name="Tsagkogeorga G."/>
            <person name="Konrad A."/>
            <person name="Singh S."/>
            <person name="Jensen M.F."/>
            <person name="Cong E.H."/>
            <person name="Eikeseth-Otteraa H."/>
            <person name="Noel B."/>
            <person name="Anthouard V."/>
            <person name="Porcel B.M."/>
            <person name="Kachouri-Lafond R."/>
            <person name="Nishino A."/>
            <person name="Ugolini M."/>
            <person name="Chourrout P."/>
            <person name="Nishida H."/>
            <person name="Aasland R."/>
            <person name="Huzurbazar S."/>
            <person name="Westhof E."/>
            <person name="Delsuc F."/>
            <person name="Lehrach H."/>
            <person name="Reinhardt R."/>
            <person name="Weissenbach J."/>
            <person name="Roy S.W."/>
            <person name="Artiguenave F."/>
            <person name="Postlethwait J.H."/>
            <person name="Manak J.R."/>
            <person name="Thompson E.M."/>
            <person name="Jaillon O."/>
            <person name="Du Pasquier L."/>
            <person name="Boudinot P."/>
            <person name="Liberles D.A."/>
            <person name="Volff J.N."/>
            <person name="Philippe H."/>
            <person name="Lenhard B."/>
            <person name="Roest Crollius H."/>
            <person name="Wincker P."/>
            <person name="Chourrout D."/>
        </authorList>
    </citation>
    <scope>NUCLEOTIDE SEQUENCE [LARGE SCALE GENOMIC DNA]</scope>
</reference>
<dbReference type="Proteomes" id="UP000001307">
    <property type="component" value="Unassembled WGS sequence"/>
</dbReference>
<proteinExistence type="predicted"/>
<name>E4XAP7_OIKDI</name>
<organism evidence="1">
    <name type="scientific">Oikopleura dioica</name>
    <name type="common">Tunicate</name>
    <dbReference type="NCBI Taxonomy" id="34765"/>
    <lineage>
        <taxon>Eukaryota</taxon>
        <taxon>Metazoa</taxon>
        <taxon>Chordata</taxon>
        <taxon>Tunicata</taxon>
        <taxon>Appendicularia</taxon>
        <taxon>Copelata</taxon>
        <taxon>Oikopleuridae</taxon>
        <taxon>Oikopleura</taxon>
    </lineage>
</organism>
<evidence type="ECO:0000313" key="2">
    <source>
        <dbReference type="Proteomes" id="UP000001307"/>
    </source>
</evidence>
<dbReference type="InParanoid" id="E4XAP7"/>
<dbReference type="EMBL" id="FN653032">
    <property type="protein sequence ID" value="CBY08709.1"/>
    <property type="molecule type" value="Genomic_DNA"/>
</dbReference>
<dbReference type="OrthoDB" id="10484691at2759"/>
<accession>E4XAP7</accession>
<evidence type="ECO:0000313" key="1">
    <source>
        <dbReference type="EMBL" id="CBY08709.1"/>
    </source>
</evidence>
<sequence length="1089" mass="121410">MSLNNYFIPGLESSSELTNQFDPAMLSMLSGEKDELPSFETMKAQFLAQMSAPGTPIDPLYLSMLNGDEDVDTSAMLKNQMMSQMGSSGTQMNPMLLSILNGDDDDSGISSDMMKTQLMAQMSSSGTPMDPMLMSMLSGDDDFDMTDVLKNQMIMQMGSSGNQINPMLLSMLDGNDKGDKAGSSDLMKTQLMAQMSSTGTPMDPMLMSMLSGDDDFDMTDMLKNQMIMQMGSSSSQINPLLLSMLDRDEKDERGASSDMMRNQLISSMGSSGSQVNPMLLSMLNEDENDMDMTEMLKTQLMSQMATSGSEMNPMMLSMLNGDNADVDMSELLKSQMISQMVSLGNEIDPVVLSMLAGEEKDVDPSKLLKTQLLSQMASSGEEINPVLLSMLKEDEQDYESTKELLKAQMMAQMATSNSPMTGLIFSMLDDEKETEEDVLEIMQRELLDQMSRDPGTSEMALTLQALLGAAGQKTDISKSNPELYKAAFEADADFARNNILGINDEDAQKKELSYEFMFSMRYPEFKDEKIENLVGSFASFGAQMKENSKRLEDFAIEIISDMDYKKDPLKMLKFANFSTEENLSNAPVIFAIGNLINQQCISKGTIHDFAISILEGKLSSDAYRNEKNTVTIKRELRLSVPWQSILENSSEISDELKETVEQMILRDYRMDKFEKLSVEVTKLDPSVSIADDVTRVEVLVELSTKGNGEALRISLSNAIAEIVEEKNLFIDISIPENADQQALQGDLDKSVRVVLRSGWSKELEQDDSLYSSQLKSVIKQAFADNPLWESFGPHELSVEKFKRSSVFYYGVEADLIVKGISSEKNWEEILDYMQTVPGQSNFIGALAETGIDVLPTEASLTTTTSTQSSLTSSKAPENIHDIIISLGYSDILQDKTSNSYIQYYKLLDLTFSEDDNTIEVVEFKEGAGGMTVATVNFPAEKTIADIKKKVDAVYFLDIVDPDLRRKRSSDDVATDYDANRRIMLSLALQYLSAKILVPFKEYALLQNDDNSFLVDAAFEFIVKDYERVHDSLTAVREKYPDHLLTILIYLNRLTETDSLNISSFLTFFFNPESLMMYQSAVQHFSSACV</sequence>
<keyword evidence="2" id="KW-1185">Reference proteome</keyword>